<dbReference type="AlphaFoldDB" id="A0A3B0SSD3"/>
<dbReference type="GO" id="GO:0004862">
    <property type="term" value="F:cAMP-dependent protein kinase inhibitor activity"/>
    <property type="evidence" value="ECO:0007669"/>
    <property type="project" value="TreeGrafter"/>
</dbReference>
<dbReference type="GO" id="GO:0005952">
    <property type="term" value="C:cAMP-dependent protein kinase complex"/>
    <property type="evidence" value="ECO:0007669"/>
    <property type="project" value="InterPro"/>
</dbReference>
<dbReference type="PANTHER" id="PTHR11635:SF152">
    <property type="entry name" value="CAMP-DEPENDENT PROTEIN KINASE TYPE I REGULATORY SUBUNIT-RELATED"/>
    <property type="match status" value="1"/>
</dbReference>
<organism evidence="2">
    <name type="scientific">hydrothermal vent metagenome</name>
    <dbReference type="NCBI Taxonomy" id="652676"/>
    <lineage>
        <taxon>unclassified sequences</taxon>
        <taxon>metagenomes</taxon>
        <taxon>ecological metagenomes</taxon>
    </lineage>
</organism>
<dbReference type="GO" id="GO:0005829">
    <property type="term" value="C:cytosol"/>
    <property type="evidence" value="ECO:0007669"/>
    <property type="project" value="TreeGrafter"/>
</dbReference>
<dbReference type="InterPro" id="IPR014710">
    <property type="entry name" value="RmlC-like_jellyroll"/>
</dbReference>
<sequence>MNTVEFLRGTPLFASCSDKSLTSLASLARKREFAAGDQIIREDTGSTMGFYLLLEGSAVVTRGDTLLAEYAPGDYFGEIALLLDDTARTATVSAKTDVSVLVITRWDFRALVKTNPEIAVELMAVLAQRLADTDRVISE</sequence>
<feature type="domain" description="Cyclic nucleotide-binding" evidence="1">
    <location>
        <begin position="12"/>
        <end position="129"/>
    </location>
</feature>
<dbReference type="PANTHER" id="PTHR11635">
    <property type="entry name" value="CAMP-DEPENDENT PROTEIN KINASE REGULATORY CHAIN"/>
    <property type="match status" value="1"/>
</dbReference>
<proteinExistence type="predicted"/>
<dbReference type="EMBL" id="UOEK01000490">
    <property type="protein sequence ID" value="VAW08765.1"/>
    <property type="molecule type" value="Genomic_DNA"/>
</dbReference>
<dbReference type="SMART" id="SM00100">
    <property type="entry name" value="cNMP"/>
    <property type="match status" value="1"/>
</dbReference>
<dbReference type="PROSITE" id="PS00889">
    <property type="entry name" value="CNMP_BINDING_2"/>
    <property type="match status" value="1"/>
</dbReference>
<dbReference type="SUPFAM" id="SSF51206">
    <property type="entry name" value="cAMP-binding domain-like"/>
    <property type="match status" value="1"/>
</dbReference>
<accession>A0A3B0SSD3</accession>
<dbReference type="PROSITE" id="PS50042">
    <property type="entry name" value="CNMP_BINDING_3"/>
    <property type="match status" value="1"/>
</dbReference>
<dbReference type="Gene3D" id="2.60.120.10">
    <property type="entry name" value="Jelly Rolls"/>
    <property type="match status" value="1"/>
</dbReference>
<evidence type="ECO:0000313" key="2">
    <source>
        <dbReference type="EMBL" id="VAW08765.1"/>
    </source>
</evidence>
<gene>
    <name evidence="2" type="ORF">MNBD_ACTINO02-2772</name>
</gene>
<dbReference type="GO" id="GO:0030552">
    <property type="term" value="F:cAMP binding"/>
    <property type="evidence" value="ECO:0007669"/>
    <property type="project" value="TreeGrafter"/>
</dbReference>
<dbReference type="InterPro" id="IPR018490">
    <property type="entry name" value="cNMP-bd_dom_sf"/>
</dbReference>
<dbReference type="InterPro" id="IPR000595">
    <property type="entry name" value="cNMP-bd_dom"/>
</dbReference>
<dbReference type="GO" id="GO:0034236">
    <property type="term" value="F:protein kinase A catalytic subunit binding"/>
    <property type="evidence" value="ECO:0007669"/>
    <property type="project" value="TreeGrafter"/>
</dbReference>
<dbReference type="InterPro" id="IPR050503">
    <property type="entry name" value="cAMP-dep_PK_reg_su-like"/>
</dbReference>
<protein>
    <recommendedName>
        <fullName evidence="1">Cyclic nucleotide-binding domain-containing protein</fullName>
    </recommendedName>
</protein>
<dbReference type="CDD" id="cd00038">
    <property type="entry name" value="CAP_ED"/>
    <property type="match status" value="1"/>
</dbReference>
<dbReference type="InterPro" id="IPR018488">
    <property type="entry name" value="cNMP-bd_CS"/>
</dbReference>
<dbReference type="Pfam" id="PF00027">
    <property type="entry name" value="cNMP_binding"/>
    <property type="match status" value="1"/>
</dbReference>
<reference evidence="2" key="1">
    <citation type="submission" date="2018-06" db="EMBL/GenBank/DDBJ databases">
        <authorList>
            <person name="Zhirakovskaya E."/>
        </authorList>
    </citation>
    <scope>NUCLEOTIDE SEQUENCE</scope>
</reference>
<name>A0A3B0SSD3_9ZZZZ</name>
<evidence type="ECO:0000259" key="1">
    <source>
        <dbReference type="PROSITE" id="PS50042"/>
    </source>
</evidence>